<dbReference type="Proteomes" id="UP000034852">
    <property type="component" value="Unassembled WGS sequence"/>
</dbReference>
<feature type="non-terminal residue" evidence="2">
    <location>
        <position position="235"/>
    </location>
</feature>
<dbReference type="InterPro" id="IPR006860">
    <property type="entry name" value="FecR"/>
</dbReference>
<gene>
    <name evidence="2" type="ORF">US52_C0060G0001</name>
</gene>
<dbReference type="PANTHER" id="PTHR38731">
    <property type="entry name" value="LIPL45-RELATED LIPOPROTEIN-RELATED"/>
    <property type="match status" value="1"/>
</dbReference>
<accession>A0A0G0GWG3</accession>
<proteinExistence type="predicted"/>
<name>A0A0G0GWG3_9BACT</name>
<evidence type="ECO:0000313" key="3">
    <source>
        <dbReference type="Proteomes" id="UP000034852"/>
    </source>
</evidence>
<organism evidence="2 3">
    <name type="scientific">candidate division WS6 bacterium GW2011_GWA2_37_6</name>
    <dbReference type="NCBI Taxonomy" id="1619087"/>
    <lineage>
        <taxon>Bacteria</taxon>
        <taxon>Candidatus Dojkabacteria</taxon>
    </lineage>
</organism>
<reference evidence="2 3" key="1">
    <citation type="journal article" date="2015" name="Nature">
        <title>rRNA introns, odd ribosomes, and small enigmatic genomes across a large radiation of phyla.</title>
        <authorList>
            <person name="Brown C.T."/>
            <person name="Hug L.A."/>
            <person name="Thomas B.C."/>
            <person name="Sharon I."/>
            <person name="Castelle C.J."/>
            <person name="Singh A."/>
            <person name="Wilkins M.J."/>
            <person name="Williams K.H."/>
            <person name="Banfield J.F."/>
        </authorList>
    </citation>
    <scope>NUCLEOTIDE SEQUENCE [LARGE SCALE GENOMIC DNA]</scope>
</reference>
<evidence type="ECO:0000313" key="2">
    <source>
        <dbReference type="EMBL" id="KKQ34412.1"/>
    </source>
</evidence>
<feature type="domain" description="FecR protein" evidence="1">
    <location>
        <begin position="131"/>
        <end position="215"/>
    </location>
</feature>
<protein>
    <recommendedName>
        <fullName evidence="1">FecR protein domain-containing protein</fullName>
    </recommendedName>
</protein>
<dbReference type="EMBL" id="LBTH01000060">
    <property type="protein sequence ID" value="KKQ34412.1"/>
    <property type="molecule type" value="Genomic_DNA"/>
</dbReference>
<comment type="caution">
    <text evidence="2">The sequence shown here is derived from an EMBL/GenBank/DDBJ whole genome shotgun (WGS) entry which is preliminary data.</text>
</comment>
<dbReference type="AlphaFoldDB" id="A0A0G0GWG3"/>
<dbReference type="PANTHER" id="PTHR38731:SF1">
    <property type="entry name" value="FECR PROTEIN DOMAIN-CONTAINING PROTEIN"/>
    <property type="match status" value="1"/>
</dbReference>
<evidence type="ECO:0000259" key="1">
    <source>
        <dbReference type="Pfam" id="PF04773"/>
    </source>
</evidence>
<dbReference type="Pfam" id="PF04773">
    <property type="entry name" value="FecR"/>
    <property type="match status" value="1"/>
</dbReference>
<sequence length="235" mass="25607">MSSGTKATDPYTCDNPAFEYSTYSAACVPKECPPGTHYSYTGTLCLCDDESLQACTDPETGITSKCIPKNEICIVESDDSEDGDSEDDGENIPIVNIAHVSKITGDDVTYQKGGKGEDLPLTEDTILEEGDVINTGFDSAVLLRFGDFTQVMIHQTSSIRFDESFSEENIERTRMYLNVGAVSARVRHTPSIRSDFSVSTAGMSSASIRNSAMSVTFDDTYYGDTVVYVTEDKAY</sequence>